<sequence>MQYSLLSRFRGALLGAAVGEIWGAYGNSWQLGVKQPSGQLYSWGRLVVRGTEGLIRQGKLDLADWRESPEETLPSPTDTGKHQDITASSYFPPKSVSGSGIVATVPVALFFHEDEAKLRQNLHQVADVWQDDSVLKDGTLAVGYAIALALKEKLDPATLIPQTLEYLDVETPLVQQLKQVQSLLDEGAGLEMTLATLMPRHSAPRPNAAIALAFYCFLSTLEDLRLSVIRASRCPQAQITGAIAGAISGAYNSIAGIPVGWRLALGDRHSSSGYENDSPLATLWGLNSEAELLRLAARLLAAWSGVYDADKFLIDTSIVAAVAAPKVIKPR</sequence>
<proteinExistence type="predicted"/>
<name>A0A926VFT4_9CYAN</name>
<evidence type="ECO:0000313" key="2">
    <source>
        <dbReference type="Proteomes" id="UP000641646"/>
    </source>
</evidence>
<dbReference type="AlphaFoldDB" id="A0A926VFT4"/>
<comment type="caution">
    <text evidence="1">The sequence shown here is derived from an EMBL/GenBank/DDBJ whole genome shotgun (WGS) entry which is preliminary data.</text>
</comment>
<dbReference type="Pfam" id="PF03747">
    <property type="entry name" value="ADP_ribosyl_GH"/>
    <property type="match status" value="1"/>
</dbReference>
<dbReference type="Gene3D" id="1.10.4080.10">
    <property type="entry name" value="ADP-ribosylation/Crystallin J1"/>
    <property type="match status" value="1"/>
</dbReference>
<dbReference type="EMBL" id="JACJPW010000044">
    <property type="protein sequence ID" value="MBD2182893.1"/>
    <property type="molecule type" value="Genomic_DNA"/>
</dbReference>
<dbReference type="SUPFAM" id="SSF101478">
    <property type="entry name" value="ADP-ribosylglycohydrolase"/>
    <property type="match status" value="1"/>
</dbReference>
<dbReference type="Proteomes" id="UP000641646">
    <property type="component" value="Unassembled WGS sequence"/>
</dbReference>
<keyword evidence="2" id="KW-1185">Reference proteome</keyword>
<gene>
    <name evidence="1" type="ORF">H6G03_17780</name>
</gene>
<reference evidence="1" key="1">
    <citation type="journal article" date="2015" name="ISME J.">
        <title>Draft Genome Sequence of Streptomyces incarnatus NRRL8089, which Produces the Nucleoside Antibiotic Sinefungin.</title>
        <authorList>
            <person name="Oshima K."/>
            <person name="Hattori M."/>
            <person name="Shimizu H."/>
            <person name="Fukuda K."/>
            <person name="Nemoto M."/>
            <person name="Inagaki K."/>
            <person name="Tamura T."/>
        </authorList>
    </citation>
    <scope>NUCLEOTIDE SEQUENCE</scope>
    <source>
        <strain evidence="1">FACHB-1375</strain>
    </source>
</reference>
<reference evidence="1" key="2">
    <citation type="submission" date="2020-08" db="EMBL/GenBank/DDBJ databases">
        <authorList>
            <person name="Chen M."/>
            <person name="Teng W."/>
            <person name="Zhao L."/>
            <person name="Hu C."/>
            <person name="Zhou Y."/>
            <person name="Han B."/>
            <person name="Song L."/>
            <person name="Shu W."/>
        </authorList>
    </citation>
    <scope>NUCLEOTIDE SEQUENCE</scope>
    <source>
        <strain evidence="1">FACHB-1375</strain>
    </source>
</reference>
<organism evidence="1 2">
    <name type="scientific">Aerosakkonema funiforme FACHB-1375</name>
    <dbReference type="NCBI Taxonomy" id="2949571"/>
    <lineage>
        <taxon>Bacteria</taxon>
        <taxon>Bacillati</taxon>
        <taxon>Cyanobacteriota</taxon>
        <taxon>Cyanophyceae</taxon>
        <taxon>Oscillatoriophycideae</taxon>
        <taxon>Aerosakkonematales</taxon>
        <taxon>Aerosakkonemataceae</taxon>
        <taxon>Aerosakkonema</taxon>
    </lineage>
</organism>
<dbReference type="InterPro" id="IPR036705">
    <property type="entry name" value="Ribosyl_crysJ1_sf"/>
</dbReference>
<evidence type="ECO:0000313" key="1">
    <source>
        <dbReference type="EMBL" id="MBD2182893.1"/>
    </source>
</evidence>
<accession>A0A926VFT4</accession>
<protein>
    <submittedName>
        <fullName evidence="1">ADP-ribosylglycohydrolase family protein</fullName>
    </submittedName>
</protein>
<dbReference type="RefSeq" id="WP_190466100.1">
    <property type="nucleotide sequence ID" value="NZ_JACJPW010000044.1"/>
</dbReference>
<dbReference type="InterPro" id="IPR005502">
    <property type="entry name" value="Ribosyl_crysJ1"/>
</dbReference>